<accession>A0ACB7ZDB2</accession>
<organism evidence="1 2">
    <name type="scientific">Vaccinium darrowii</name>
    <dbReference type="NCBI Taxonomy" id="229202"/>
    <lineage>
        <taxon>Eukaryota</taxon>
        <taxon>Viridiplantae</taxon>
        <taxon>Streptophyta</taxon>
        <taxon>Embryophyta</taxon>
        <taxon>Tracheophyta</taxon>
        <taxon>Spermatophyta</taxon>
        <taxon>Magnoliopsida</taxon>
        <taxon>eudicotyledons</taxon>
        <taxon>Gunneridae</taxon>
        <taxon>Pentapetalae</taxon>
        <taxon>asterids</taxon>
        <taxon>Ericales</taxon>
        <taxon>Ericaceae</taxon>
        <taxon>Vaccinioideae</taxon>
        <taxon>Vaccinieae</taxon>
        <taxon>Vaccinium</taxon>
    </lineage>
</organism>
<proteinExistence type="predicted"/>
<comment type="caution">
    <text evidence="1">The sequence shown here is derived from an EMBL/GenBank/DDBJ whole genome shotgun (WGS) entry which is preliminary data.</text>
</comment>
<name>A0ACB7ZDB2_9ERIC</name>
<dbReference type="Proteomes" id="UP000828048">
    <property type="component" value="Chromosome 12"/>
</dbReference>
<gene>
    <name evidence="1" type="ORF">Vadar_017222</name>
</gene>
<protein>
    <submittedName>
        <fullName evidence="1">Uncharacterized protein</fullName>
    </submittedName>
</protein>
<reference evidence="1 2" key="1">
    <citation type="journal article" date="2021" name="Hortic Res">
        <title>High-quality reference genome and annotation aids understanding of berry development for evergreen blueberry (Vaccinium darrowii).</title>
        <authorList>
            <person name="Yu J."/>
            <person name="Hulse-Kemp A.M."/>
            <person name="Babiker E."/>
            <person name="Staton M."/>
        </authorList>
    </citation>
    <scope>NUCLEOTIDE SEQUENCE [LARGE SCALE GENOMIC DNA]</scope>
    <source>
        <strain evidence="2">cv. NJ 8807/NJ 8810</strain>
        <tissue evidence="1">Young leaf</tissue>
    </source>
</reference>
<keyword evidence="2" id="KW-1185">Reference proteome</keyword>
<sequence>MGDLQGQPNGVVTEDCPSFMPSFSNPDPLSFGEGSLGIAEKMTQEVVRCIHPTLDSDERRKDVIEYIQRLIRLSIRCEVFPYGSVPLKTYLPDGDIDLTALCTPEVEDSLARDVLAVLQGEEQNANAEYEVKDTQFIDAEVKLVKCLVQNIVIDISFGQLGGLCTLCFLEQVDRLVGRDHLFKRSIFLIKAWCYYESRILGAHHGLISTYALETLVLYIFHLFHASLNGPLAVLYRFLDYFSKFDWDSYCISLKGPVRKSSLPDIVVEMPANLSNKLMLSEEFLRNCMDIFSVPSRMLDANLRAFPLKHLNIIDPLKENNNLGRSVHRGNYYRIRSAFKYGARKLGRILLLPRERIADEIKRFFANTLERHGHSFSYVSSSSHSRTFSEETIQLNLNVDLDNNMLGERDNELDVYCMNDNSLNMASKMACTVVGNGEESLRNDASDCSPSSRCLHNSLSRLNYHAPHLYFSGFPRENSNLENGFLHEKLSNVDEKMGFDSWMEHRENDLNHEGGSSSGSGISSPVATISEGPLDCRERDLAHLGDIAGFQETLNPLSDLSGDYDSHIRSLLYGQSCHGYGLSAPVVPNSPRFASQLQIKKPWDTVHQSIPVKQNASSQIHKSVAVGPRRSSINNPTSYNSSSCLEEMVEPPRTGPHPDSVIGDLIHENGMNKPTASISRLRLEEKHKPQGTGTYFPDSIIIDLTHENPVNNSAPSDSHLCLGEKHKQRGTGKYFLETNDWSCREKSLQARGRNHAPDNQRQSQRQTHTNGPAKVSFRREKPGLSDQHTHSSTNDSNVDGFSISSWKIEFGSFEPLPVQNLHSPSNPRNGCRPNPSLVEREVQSSKEAVTGGNERRVARQSFLLMNEEDFPPLH</sequence>
<evidence type="ECO:0000313" key="2">
    <source>
        <dbReference type="Proteomes" id="UP000828048"/>
    </source>
</evidence>
<dbReference type="EMBL" id="CM037162">
    <property type="protein sequence ID" value="KAH7863418.1"/>
    <property type="molecule type" value="Genomic_DNA"/>
</dbReference>
<evidence type="ECO:0000313" key="1">
    <source>
        <dbReference type="EMBL" id="KAH7863418.1"/>
    </source>
</evidence>